<keyword evidence="5" id="KW-0862">Zinc</keyword>
<dbReference type="GO" id="GO:0043171">
    <property type="term" value="P:peptide catabolic process"/>
    <property type="evidence" value="ECO:0007669"/>
    <property type="project" value="TreeGrafter"/>
</dbReference>
<evidence type="ECO:0000259" key="8">
    <source>
        <dbReference type="Pfam" id="PF05193"/>
    </source>
</evidence>
<evidence type="ECO:0000256" key="5">
    <source>
        <dbReference type="ARBA" id="ARBA00022833"/>
    </source>
</evidence>
<evidence type="ECO:0000259" key="9">
    <source>
        <dbReference type="Pfam" id="PF16187"/>
    </source>
</evidence>
<name>A0A9Q8PB28_PASFU</name>
<reference evidence="11" key="1">
    <citation type="submission" date="2021-12" db="EMBL/GenBank/DDBJ databases">
        <authorList>
            <person name="Zaccaron A."/>
            <person name="Stergiopoulos I."/>
        </authorList>
    </citation>
    <scope>NUCLEOTIDE SEQUENCE</scope>
    <source>
        <strain evidence="11">Race5_Kim</strain>
    </source>
</reference>
<dbReference type="InterPro" id="IPR007863">
    <property type="entry name" value="Peptidase_M16_C"/>
</dbReference>
<dbReference type="InterPro" id="IPR050626">
    <property type="entry name" value="Peptidase_M16"/>
</dbReference>
<evidence type="ECO:0000256" key="6">
    <source>
        <dbReference type="ARBA" id="ARBA00023049"/>
    </source>
</evidence>
<dbReference type="Proteomes" id="UP000756132">
    <property type="component" value="Chromosome 6"/>
</dbReference>
<comment type="similarity">
    <text evidence="1">Belongs to the peptidase M16 family.</text>
</comment>
<dbReference type="Pfam" id="PF00675">
    <property type="entry name" value="Peptidase_M16"/>
    <property type="match status" value="1"/>
</dbReference>
<evidence type="ECO:0000259" key="10">
    <source>
        <dbReference type="Pfam" id="PF22456"/>
    </source>
</evidence>
<protein>
    <submittedName>
        <fullName evidence="11">Zinc protease</fullName>
    </submittedName>
</protein>
<dbReference type="Pfam" id="PF22456">
    <property type="entry name" value="PqqF-like_C_4"/>
    <property type="match status" value="1"/>
</dbReference>
<feature type="domain" description="Peptidase M16 C-terminal" evidence="8">
    <location>
        <begin position="230"/>
        <end position="405"/>
    </location>
</feature>
<feature type="domain" description="Peptidase M16 middle/third" evidence="9">
    <location>
        <begin position="414"/>
        <end position="702"/>
    </location>
</feature>
<dbReference type="Gene3D" id="3.30.830.10">
    <property type="entry name" value="Metalloenzyme, LuxS/M16 peptidase-like"/>
    <property type="match status" value="4"/>
</dbReference>
<dbReference type="InterPro" id="IPR032632">
    <property type="entry name" value="Peptidase_M16_M"/>
</dbReference>
<dbReference type="FunFam" id="3.30.830.10:FF:000005">
    <property type="entry name" value="nardilysin isoform X1"/>
    <property type="match status" value="1"/>
</dbReference>
<dbReference type="GO" id="GO:0004222">
    <property type="term" value="F:metalloendopeptidase activity"/>
    <property type="evidence" value="ECO:0007669"/>
    <property type="project" value="TreeGrafter"/>
</dbReference>
<dbReference type="GO" id="GO:0005829">
    <property type="term" value="C:cytosol"/>
    <property type="evidence" value="ECO:0007669"/>
    <property type="project" value="TreeGrafter"/>
</dbReference>
<feature type="domain" description="Coenzyme PQQ synthesis protein F-like C-terminal lobe" evidence="10">
    <location>
        <begin position="809"/>
        <end position="907"/>
    </location>
</feature>
<accession>A0A9Q8PB28</accession>
<proteinExistence type="inferred from homology"/>
<dbReference type="InterPro" id="IPR054734">
    <property type="entry name" value="PqqF-like_C_4"/>
</dbReference>
<evidence type="ECO:0000313" key="11">
    <source>
        <dbReference type="EMBL" id="UJO19204.1"/>
    </source>
</evidence>
<dbReference type="Pfam" id="PF05193">
    <property type="entry name" value="Peptidase_M16_C"/>
    <property type="match status" value="1"/>
</dbReference>
<evidence type="ECO:0000313" key="12">
    <source>
        <dbReference type="Proteomes" id="UP000756132"/>
    </source>
</evidence>
<dbReference type="FunFam" id="3.30.830.10:FF:000004">
    <property type="entry name" value="Putative insulin-degrading enzyme"/>
    <property type="match status" value="1"/>
</dbReference>
<evidence type="ECO:0000256" key="3">
    <source>
        <dbReference type="ARBA" id="ARBA00022723"/>
    </source>
</evidence>
<dbReference type="FunFam" id="3.30.830.10:FF:000003">
    <property type="entry name" value="Insulin-degrading enzyme"/>
    <property type="match status" value="1"/>
</dbReference>
<keyword evidence="3" id="KW-0479">Metal-binding</keyword>
<feature type="domain" description="Peptidase M16 N-terminal" evidence="7">
    <location>
        <begin position="42"/>
        <end position="203"/>
    </location>
</feature>
<sequence>MADRLYSRPEGNTQRLADELEKPLLDDRTYRVIELPNKLQALLIHDPDTDKAAAAMDVNVGSLSDPEDMQGVAHAVEHALFMGTRKYPGENDYNSYLTKYGGNSNAFTASTSTNYYFELSASSKSNSPTSSANTSQASLLSNVSKHEAPLYGGLDRFAQFFIEPLFDENTLDRELRAVDSENKKNLQSDNWRLMQLNKSLSSPHHPYHLFATGNWDLLHDQPKARGVVIRDEFMKFYSTQYSANRMKLAVLGQEDLDTLQAWVEEFFTAVPNQDLPKLEWTMPALTEKELLTQIFVKPVMDTRLLDISFPYPDEEEEYESQPGRYISHLIGHEGPGSILALLKEKGWANDLSAGAQPLCPGTAFFTIMLRLTTDGQTHYQEVIKTVFQYIAMIKESPPLEWIHEESAKLAEVQFRFMQKIPASRTVSRISGVMQKPLPRDKLLSGDALLTKFDPAGIKKGLDALRPDSFRFTLVSQDFPTDFPSREHWYGTEYKMEKIPADFMREIQQAYDSSSTQRPAELHLPHKNEFIPERLDVEKKKVATPALTPKLVRNENNIRIWHKKDDQFWVPKGNVYIYLRSPLINSSAFVVECARIYKELVDDSLSSYAYDAELAGLEYGISLHGDAFEISVSGYNDKMHVLLQKVLESMRDLEIKEDRFKIVLDRLERGHRNSEYMEPFRQVSNYRNWVNKPRAYLPSELLAVLSSIEVDDVKRMHPQFLRQMHIEIMAHGNFYKEDALKLGDLVEKTLKCLPLPRSQWPEDRSIIFPPGSDYTYKHTLANKENVNHCIDFSVHIGDAQDRRLRAKLLLLSQMLEEPVFDTLRTKEQLGYVVGGSPIVTGGRLQYRVLVQSEKPCPYLEERIEHLLSTFDQTIKDMPEKEFEAHRIGVINKRLEKLKNLNSESGRLWYHITSDVFDFELVNHDVEALEKLSQSEIVDFFNLYFNPSSPERAKLSVYNIAQASSDDIAANTSVSEQRANLGNAVSSMLTQLQLPAEPEQLATYFEKIDLAKPGHVESIVAAVGEYLQKVAGMAAEDAKVIISQAQAFLPGLLPSLGIKAPAPQTNGDANGHANGNGHVVEKKKESILIEDIKAFRASMPLTAAGVPVKDISEFEDLEPKL</sequence>
<dbReference type="SUPFAM" id="SSF63411">
    <property type="entry name" value="LuxS/MPP-like metallohydrolase"/>
    <property type="match status" value="4"/>
</dbReference>
<dbReference type="EMBL" id="CP090168">
    <property type="protein sequence ID" value="UJO19204.1"/>
    <property type="molecule type" value="Genomic_DNA"/>
</dbReference>
<keyword evidence="6" id="KW-0482">Metalloprotease</keyword>
<keyword evidence="12" id="KW-1185">Reference proteome</keyword>
<dbReference type="GO" id="GO:0005739">
    <property type="term" value="C:mitochondrion"/>
    <property type="evidence" value="ECO:0007669"/>
    <property type="project" value="TreeGrafter"/>
</dbReference>
<dbReference type="AlphaFoldDB" id="A0A9Q8PB28"/>
<dbReference type="PANTHER" id="PTHR43690">
    <property type="entry name" value="NARDILYSIN"/>
    <property type="match status" value="1"/>
</dbReference>
<dbReference type="Pfam" id="PF16187">
    <property type="entry name" value="Peptidase_M16_M"/>
    <property type="match status" value="1"/>
</dbReference>
<reference evidence="11" key="2">
    <citation type="journal article" date="2022" name="Microb. Genom.">
        <title>A chromosome-scale genome assembly of the tomato pathogen Cladosporium fulvum reveals a compartmentalized genome architecture and the presence of a dispensable chromosome.</title>
        <authorList>
            <person name="Zaccaron A.Z."/>
            <person name="Chen L.H."/>
            <person name="Samaras A."/>
            <person name="Stergiopoulos I."/>
        </authorList>
    </citation>
    <scope>NUCLEOTIDE SEQUENCE</scope>
    <source>
        <strain evidence="11">Race5_Kim</strain>
    </source>
</reference>
<organism evidence="11 12">
    <name type="scientific">Passalora fulva</name>
    <name type="common">Tomato leaf mold</name>
    <name type="synonym">Cladosporium fulvum</name>
    <dbReference type="NCBI Taxonomy" id="5499"/>
    <lineage>
        <taxon>Eukaryota</taxon>
        <taxon>Fungi</taxon>
        <taxon>Dikarya</taxon>
        <taxon>Ascomycota</taxon>
        <taxon>Pezizomycotina</taxon>
        <taxon>Dothideomycetes</taxon>
        <taxon>Dothideomycetidae</taxon>
        <taxon>Mycosphaerellales</taxon>
        <taxon>Mycosphaerellaceae</taxon>
        <taxon>Fulvia</taxon>
    </lineage>
</organism>
<dbReference type="InterPro" id="IPR011765">
    <property type="entry name" value="Pept_M16_N"/>
</dbReference>
<dbReference type="InterPro" id="IPR011249">
    <property type="entry name" value="Metalloenz_LuxS/M16"/>
</dbReference>
<evidence type="ECO:0000259" key="7">
    <source>
        <dbReference type="Pfam" id="PF00675"/>
    </source>
</evidence>
<dbReference type="GO" id="GO:0051603">
    <property type="term" value="P:proteolysis involved in protein catabolic process"/>
    <property type="evidence" value="ECO:0007669"/>
    <property type="project" value="TreeGrafter"/>
</dbReference>
<keyword evidence="4" id="KW-0378">Hydrolase</keyword>
<dbReference type="GeneID" id="71987104"/>
<gene>
    <name evidence="11" type="ORF">CLAFUR5_07226</name>
</gene>
<dbReference type="PANTHER" id="PTHR43690:SF18">
    <property type="entry name" value="INSULIN-DEGRADING ENZYME-RELATED"/>
    <property type="match status" value="1"/>
</dbReference>
<dbReference type="RefSeq" id="XP_047763570.1">
    <property type="nucleotide sequence ID" value="XM_047906374.1"/>
</dbReference>
<dbReference type="GO" id="GO:0046872">
    <property type="term" value="F:metal ion binding"/>
    <property type="evidence" value="ECO:0007669"/>
    <property type="project" value="UniProtKB-KW"/>
</dbReference>
<dbReference type="KEGG" id="ffu:CLAFUR5_07226"/>
<evidence type="ECO:0000256" key="2">
    <source>
        <dbReference type="ARBA" id="ARBA00022670"/>
    </source>
</evidence>
<evidence type="ECO:0000256" key="4">
    <source>
        <dbReference type="ARBA" id="ARBA00022801"/>
    </source>
</evidence>
<dbReference type="OrthoDB" id="952271at2759"/>
<keyword evidence="2 11" id="KW-0645">Protease</keyword>
<evidence type="ECO:0000256" key="1">
    <source>
        <dbReference type="ARBA" id="ARBA00007261"/>
    </source>
</evidence>